<accession>A0A3B1D0M1</accession>
<dbReference type="InterPro" id="IPR039261">
    <property type="entry name" value="FNR_nucleotide-bd"/>
</dbReference>
<dbReference type="PROSITE" id="PS51384">
    <property type="entry name" value="FAD_FR"/>
    <property type="match status" value="1"/>
</dbReference>
<keyword evidence="2" id="KW-0560">Oxidoreductase</keyword>
<proteinExistence type="predicted"/>
<organism evidence="2">
    <name type="scientific">hydrothermal vent metagenome</name>
    <dbReference type="NCBI Taxonomy" id="652676"/>
    <lineage>
        <taxon>unclassified sequences</taxon>
        <taxon>metagenomes</taxon>
        <taxon>ecological metagenomes</taxon>
    </lineage>
</organism>
<dbReference type="CDD" id="cd06192">
    <property type="entry name" value="DHOD_e_trans_like"/>
    <property type="match status" value="1"/>
</dbReference>
<feature type="domain" description="FAD-binding FR-type" evidence="1">
    <location>
        <begin position="923"/>
        <end position="1031"/>
    </location>
</feature>
<dbReference type="PANTHER" id="PTHR43513:SF3">
    <property type="entry name" value="DIHYDROOROTATE DEHYDROGENASE B (NAD(+)), ELECTRON TRANSFER SUBUNIT-RELATED"/>
    <property type="match status" value="1"/>
</dbReference>
<dbReference type="SUPFAM" id="SSF51971">
    <property type="entry name" value="Nucleotide-binding domain"/>
    <property type="match status" value="1"/>
</dbReference>
<dbReference type="EC" id="1.4.1.13" evidence="2"/>
<dbReference type="InterPro" id="IPR017938">
    <property type="entry name" value="Riboflavin_synthase-like_b-brl"/>
</dbReference>
<dbReference type="Gene3D" id="3.40.50.80">
    <property type="entry name" value="Nucleotide-binding domain of ferredoxin-NADP reductase (FNR) module"/>
    <property type="match status" value="1"/>
</dbReference>
<dbReference type="GO" id="GO:0004355">
    <property type="term" value="F:glutamate synthase (NADPH) activity"/>
    <property type="evidence" value="ECO:0007669"/>
    <property type="project" value="UniProtKB-EC"/>
</dbReference>
<dbReference type="GO" id="GO:0051536">
    <property type="term" value="F:iron-sulfur cluster binding"/>
    <property type="evidence" value="ECO:0007669"/>
    <property type="project" value="InterPro"/>
</dbReference>
<protein>
    <submittedName>
        <fullName evidence="2">Glutamate synthase [NADPH] small chain</fullName>
        <ecNumber evidence="2">1.4.1.13</ecNumber>
    </submittedName>
</protein>
<name>A0A3B1D0M1_9ZZZZ</name>
<dbReference type="SUPFAM" id="SSF63380">
    <property type="entry name" value="Riboflavin synthase domain-like"/>
    <property type="match status" value="1"/>
</dbReference>
<dbReference type="Gene3D" id="2.40.30.10">
    <property type="entry name" value="Translation factors"/>
    <property type="match status" value="1"/>
</dbReference>
<dbReference type="EMBL" id="UOGF01000052">
    <property type="protein sequence ID" value="VAX29548.1"/>
    <property type="molecule type" value="Genomic_DNA"/>
</dbReference>
<dbReference type="PANTHER" id="PTHR43513">
    <property type="entry name" value="DIHYDROOROTATE DEHYDROGENASE B (NAD(+)), ELECTRON TRANSFER SUBUNIT"/>
    <property type="match status" value="1"/>
</dbReference>
<dbReference type="SUPFAM" id="SSF52343">
    <property type="entry name" value="Ferredoxin reductase-like, C-terminal NADP-linked domain"/>
    <property type="match status" value="1"/>
</dbReference>
<evidence type="ECO:0000259" key="1">
    <source>
        <dbReference type="PROSITE" id="PS51384"/>
    </source>
</evidence>
<dbReference type="Gene3D" id="1.10.1060.10">
    <property type="entry name" value="Alpha-helical ferredoxin"/>
    <property type="match status" value="1"/>
</dbReference>
<evidence type="ECO:0000313" key="2">
    <source>
        <dbReference type="EMBL" id="VAX29548.1"/>
    </source>
</evidence>
<dbReference type="InterPro" id="IPR017927">
    <property type="entry name" value="FAD-bd_FR_type"/>
</dbReference>
<dbReference type="AlphaFoldDB" id="A0A3B1D0M1"/>
<dbReference type="InterPro" id="IPR009051">
    <property type="entry name" value="Helical_ferredxn"/>
</dbReference>
<sequence length="1250" mass="139627">MASKTKQAPNDNQLTLGIEGFSYSDLYDTGRLKTLSDTFYESVKAADPALYDHFIAYSKAPEGQLTPPEEAELLISLAFHQSRFIAQLFNISEDRECFMENIQSQKPLFRFKKEFVQKRVLKNFSKDDLASLDYENLNDKARLLIDLMLAPIPLEHDSELLFATVTCRLIDAEKALSLKIKRGETLSAEIREDITNTLEGLLKTPDINTLFPELTETAFDPQKDEDLLAFTQSLLTLLEKWVFAAHNLPKDASVTEGWDAFNTPHPVDFQHLVEIVRPDKDMPERIVGPAEGLRRRDGFELTDRRYSEKQVLSEIDYCVICHPREKDSCRIGYTKRKSNELDHNPLGIELTGCPLDERISEMHYLHAEGDAIAALAIIVIDNPMVPATGHRICNDCMKGCIYQKKDPVNIPQAETRILTDVLDLPYGFEIYSLLTRWNPINVKRPQALPYNGKNILVVGMGPAGFTLAQFLLNEGFGIFGVDGLKIEPLPEALVGDESKPPVPVKDVQSLYHELDERILSGFGGVAEYGITVRWDKNFLDLIYLTLARRNRFNLYGGVRFGGTITVEDAWKMGIDHVAIAAGAGKPTILWMKNNLIRGVRKASDFLMALQLTGAFKKASLANLQLRLPTIVVGGGLTAIDTATEAMAYYPVQVEKTLDQYEKLSTAFGKEAVLAMYDAEELEILNEFLDHGKQIRAERSRAHAADEAPDFVPILRGWGGVSLVYRRDVLNSPAYRLNHEEVIKSLEEGIYYVELLSPIEAIPNQYGAVSAMKFEKQKLTPEGKLRGAGEFLELPAKSVLIAAGTSPNIVYEKEHPGTFEMDDRKKFFKRFEPKWNGNALPMLSASTDWTTPAVFTSYQEEGKFISFYGDNHPVYAGNVVRAMASGKKGYPYITRLFEKELSQLSAADQNTRDTAFKVLTKDWNDKLHASVVDVIRLTSTIIEVIVKAPLQAEGFEPGQFYRLQNYETHSETIDGICLNTEGIALTGAWVDKEKGLLSFIALEMGVSSRLCAALKPGEPVVVMGPTGEPTEIETGETVLLAGGGLGNAVLFSIGKAMRDKGNKVIYFAGYKKPEDVYKVKEIEAAADIIIWSVDAGDAIKTQRSQDRSFVGNIVQAMLAYAKGELGEISLSLKDVNRIIAIGSDRMMEAVKIARHKQLEPFLDPNHIGIGSINSPMQCMMKEVCAQCLQKHVDPETGEETTPVFSCFNQDQKLDCVDFQNLRDRLKQNSVSEKLGNKMLDLLMEKKNIMRV</sequence>
<gene>
    <name evidence="2" type="ORF">MNBD_NITROSPIRAE01-1336</name>
</gene>
<reference evidence="2" key="1">
    <citation type="submission" date="2018-06" db="EMBL/GenBank/DDBJ databases">
        <authorList>
            <person name="Zhirakovskaya E."/>
        </authorList>
    </citation>
    <scope>NUCLEOTIDE SEQUENCE</scope>
</reference>
<dbReference type="InterPro" id="IPR050353">
    <property type="entry name" value="PyrK_electron_transfer"/>
</dbReference>